<dbReference type="EMBL" id="JAUSWG010000002">
    <property type="protein sequence ID" value="MDQ0555469.1"/>
    <property type="molecule type" value="Genomic_DNA"/>
</dbReference>
<accession>A0ABU0MXY1</accession>
<protein>
    <submittedName>
        <fullName evidence="1">Uncharacterized protein</fullName>
    </submittedName>
</protein>
<dbReference type="Proteomes" id="UP001232584">
    <property type="component" value="Unassembled WGS sequence"/>
</dbReference>
<sequence>MKQENTKQNYANLDFVKLNETLADPEFANWYYNQIMNGTDANLEMLGFVDILKKYADGEYK</sequence>
<dbReference type="RefSeq" id="WP_307502721.1">
    <property type="nucleotide sequence ID" value="NZ_BAAACE010000029.1"/>
</dbReference>
<reference evidence="1 2" key="1">
    <citation type="submission" date="2023-07" db="EMBL/GenBank/DDBJ databases">
        <title>Genomic Encyclopedia of Type Strains, Phase IV (KMG-IV): sequencing the most valuable type-strain genomes for metagenomic binning, comparative biology and taxonomic classification.</title>
        <authorList>
            <person name="Goeker M."/>
        </authorList>
    </citation>
    <scope>NUCLEOTIDE SEQUENCE [LARGE SCALE GENOMIC DNA]</scope>
    <source>
        <strain evidence="1 2">DSM 15049</strain>
    </source>
</reference>
<comment type="caution">
    <text evidence="1">The sequence shown here is derived from an EMBL/GenBank/DDBJ whole genome shotgun (WGS) entry which is preliminary data.</text>
</comment>
<proteinExistence type="predicted"/>
<organism evidence="1 2">
    <name type="scientific">Paraclostridium ghonii</name>
    <dbReference type="NCBI Taxonomy" id="29358"/>
    <lineage>
        <taxon>Bacteria</taxon>
        <taxon>Bacillati</taxon>
        <taxon>Bacillota</taxon>
        <taxon>Clostridia</taxon>
        <taxon>Peptostreptococcales</taxon>
        <taxon>Peptostreptococcaceae</taxon>
        <taxon>Paraclostridium</taxon>
    </lineage>
</organism>
<keyword evidence="2" id="KW-1185">Reference proteome</keyword>
<gene>
    <name evidence="1" type="ORF">QOZ92_000582</name>
</gene>
<evidence type="ECO:0000313" key="2">
    <source>
        <dbReference type="Proteomes" id="UP001232584"/>
    </source>
</evidence>
<name>A0ABU0MXY1_9FIRM</name>
<evidence type="ECO:0000313" key="1">
    <source>
        <dbReference type="EMBL" id="MDQ0555469.1"/>
    </source>
</evidence>